<feature type="transmembrane region" description="Helical" evidence="2">
    <location>
        <begin position="12"/>
        <end position="35"/>
    </location>
</feature>
<dbReference type="STRING" id="764298.STRMA_0414"/>
<evidence type="ECO:0000256" key="1">
    <source>
        <dbReference type="SAM" id="MobiDB-lite"/>
    </source>
</evidence>
<protein>
    <submittedName>
        <fullName evidence="3">Uncharacterized protein</fullName>
    </submittedName>
</protein>
<sequence>MEKKANVWKVLGIVFIVLASVFIIATATMTTLLVLSNQEVHRLAENADKNSKDLSNYRKKEKKFWEDYTKKLNSYYKSRSRYYGNYNSDSDSSSGSDKSYGGNSRDSDSKSRSKSISVKVNGPAY</sequence>
<name>G5JYZ8_9STRE</name>
<accession>G5JYZ8</accession>
<feature type="compositionally biased region" description="Low complexity" evidence="1">
    <location>
        <begin position="85"/>
        <end position="104"/>
    </location>
</feature>
<reference evidence="3 4" key="1">
    <citation type="journal article" date="2014" name="Int. J. Syst. Evol. Microbiol.">
        <title>Phylogenomics and the dynamic genome evolution of the genus Streptococcus.</title>
        <authorList>
            <consortium name="The Broad Institute Genome Sequencing Platform"/>
            <person name="Richards V.P."/>
            <person name="Palmer S.R."/>
            <person name="Pavinski Bitar P.D."/>
            <person name="Qin X."/>
            <person name="Weinstock G.M."/>
            <person name="Highlander S.K."/>
            <person name="Town C.D."/>
            <person name="Burne R.A."/>
            <person name="Stanhope M.J."/>
        </authorList>
    </citation>
    <scope>NUCLEOTIDE SEQUENCE [LARGE SCALE GENOMIC DNA]</scope>
    <source>
        <strain evidence="3 4">NCTC 11558</strain>
    </source>
</reference>
<dbReference type="EMBL" id="AEUW02000001">
    <property type="protein sequence ID" value="EHJ51855.1"/>
    <property type="molecule type" value="Genomic_DNA"/>
</dbReference>
<dbReference type="Proteomes" id="UP000003573">
    <property type="component" value="Unassembled WGS sequence"/>
</dbReference>
<dbReference type="AlphaFoldDB" id="G5JYZ8"/>
<evidence type="ECO:0000313" key="4">
    <source>
        <dbReference type="Proteomes" id="UP000003573"/>
    </source>
</evidence>
<feature type="region of interest" description="Disordered" evidence="1">
    <location>
        <begin position="85"/>
        <end position="125"/>
    </location>
</feature>
<evidence type="ECO:0000256" key="2">
    <source>
        <dbReference type="SAM" id="Phobius"/>
    </source>
</evidence>
<dbReference type="RefSeq" id="WP_003079135.1">
    <property type="nucleotide sequence ID" value="NZ_AEUW02000001.1"/>
</dbReference>
<keyword evidence="2" id="KW-0472">Membrane</keyword>
<evidence type="ECO:0000313" key="3">
    <source>
        <dbReference type="EMBL" id="EHJ51855.1"/>
    </source>
</evidence>
<comment type="caution">
    <text evidence="3">The sequence shown here is derived from an EMBL/GenBank/DDBJ whole genome shotgun (WGS) entry which is preliminary data.</text>
</comment>
<keyword evidence="4" id="KW-1185">Reference proteome</keyword>
<organism evidence="3 4">
    <name type="scientific">Streptococcus macacae NCTC 11558</name>
    <dbReference type="NCBI Taxonomy" id="764298"/>
    <lineage>
        <taxon>Bacteria</taxon>
        <taxon>Bacillati</taxon>
        <taxon>Bacillota</taxon>
        <taxon>Bacilli</taxon>
        <taxon>Lactobacillales</taxon>
        <taxon>Streptococcaceae</taxon>
        <taxon>Streptococcus</taxon>
    </lineage>
</organism>
<gene>
    <name evidence="3" type="ORF">STRMA_0414</name>
</gene>
<keyword evidence="2" id="KW-0812">Transmembrane</keyword>
<proteinExistence type="predicted"/>
<keyword evidence="2" id="KW-1133">Transmembrane helix</keyword>